<accession>A0A0N4YD99</accession>
<protein>
    <submittedName>
        <fullName evidence="4">PMEI domain-containing protein</fullName>
    </submittedName>
</protein>
<dbReference type="Proteomes" id="UP000271162">
    <property type="component" value="Unassembled WGS sequence"/>
</dbReference>
<feature type="chain" id="PRO_5043125596" evidence="1">
    <location>
        <begin position="21"/>
        <end position="172"/>
    </location>
</feature>
<reference evidence="4" key="1">
    <citation type="submission" date="2017-02" db="UniProtKB">
        <authorList>
            <consortium name="WormBaseParasite"/>
        </authorList>
    </citation>
    <scope>IDENTIFICATION</scope>
</reference>
<evidence type="ECO:0000313" key="4">
    <source>
        <dbReference type="WBParaSite" id="NBR_0001458101-mRNA-1"/>
    </source>
</evidence>
<keyword evidence="3" id="KW-1185">Reference proteome</keyword>
<name>A0A0N4YD99_NIPBR</name>
<organism evidence="4">
    <name type="scientific">Nippostrongylus brasiliensis</name>
    <name type="common">Rat hookworm</name>
    <dbReference type="NCBI Taxonomy" id="27835"/>
    <lineage>
        <taxon>Eukaryota</taxon>
        <taxon>Metazoa</taxon>
        <taxon>Ecdysozoa</taxon>
        <taxon>Nematoda</taxon>
        <taxon>Chromadorea</taxon>
        <taxon>Rhabditida</taxon>
        <taxon>Rhabditina</taxon>
        <taxon>Rhabditomorpha</taxon>
        <taxon>Strongyloidea</taxon>
        <taxon>Heligmosomidae</taxon>
        <taxon>Nippostrongylus</taxon>
    </lineage>
</organism>
<reference evidence="2 3" key="2">
    <citation type="submission" date="2018-11" db="EMBL/GenBank/DDBJ databases">
        <authorList>
            <consortium name="Pathogen Informatics"/>
        </authorList>
    </citation>
    <scope>NUCLEOTIDE SEQUENCE [LARGE SCALE GENOMIC DNA]</scope>
</reference>
<dbReference type="AlphaFoldDB" id="A0A0N4YD99"/>
<sequence>MVSLRLIFLVTVIIISDAIGDKCENGNKEFCDLIGDAHKANEDGLKLMKLVLDGNGTKALQLADSFVVAVLKAKQSELIDGLKTALTAQLNAYDKVKADCSSSNGKCEEVLFEVGYATLGLIMAIAEVHPVAKTKTTIEDILSTLYPLMFESNASVYRDKLHASGQQILAIM</sequence>
<keyword evidence="1" id="KW-0732">Signal</keyword>
<feature type="signal peptide" evidence="1">
    <location>
        <begin position="1"/>
        <end position="20"/>
    </location>
</feature>
<evidence type="ECO:0000256" key="1">
    <source>
        <dbReference type="SAM" id="SignalP"/>
    </source>
</evidence>
<evidence type="ECO:0000313" key="3">
    <source>
        <dbReference type="Proteomes" id="UP000271162"/>
    </source>
</evidence>
<proteinExistence type="predicted"/>
<dbReference type="WBParaSite" id="NBR_0001458101-mRNA-1">
    <property type="protein sequence ID" value="NBR_0001458101-mRNA-1"/>
    <property type="gene ID" value="NBR_0001458101"/>
</dbReference>
<dbReference type="EMBL" id="UYSL01021415">
    <property type="protein sequence ID" value="VDL78171.1"/>
    <property type="molecule type" value="Genomic_DNA"/>
</dbReference>
<evidence type="ECO:0000313" key="2">
    <source>
        <dbReference type="EMBL" id="VDL78171.1"/>
    </source>
</evidence>
<gene>
    <name evidence="2" type="ORF">NBR_LOCUS14582</name>
</gene>